<keyword evidence="4" id="KW-0804">Transcription</keyword>
<evidence type="ECO:0000313" key="8">
    <source>
        <dbReference type="Proteomes" id="UP000295509"/>
    </source>
</evidence>
<protein>
    <submittedName>
        <fullName evidence="7">LysR family transcriptional regulator</fullName>
    </submittedName>
</protein>
<evidence type="ECO:0000256" key="1">
    <source>
        <dbReference type="ARBA" id="ARBA00009437"/>
    </source>
</evidence>
<dbReference type="Pfam" id="PF03466">
    <property type="entry name" value="LysR_substrate"/>
    <property type="match status" value="1"/>
</dbReference>
<feature type="domain" description="HTH lysR-type" evidence="6">
    <location>
        <begin position="1"/>
        <end position="59"/>
    </location>
</feature>
<keyword evidence="8" id="KW-1185">Reference proteome</keyword>
<dbReference type="PROSITE" id="PS50931">
    <property type="entry name" value="HTH_LYSR"/>
    <property type="match status" value="1"/>
</dbReference>
<comment type="caution">
    <text evidence="7">The sequence shown here is derived from an EMBL/GenBank/DDBJ whole genome shotgun (WGS) entry which is preliminary data.</text>
</comment>
<feature type="compositionally biased region" description="Gly residues" evidence="5">
    <location>
        <begin position="306"/>
        <end position="316"/>
    </location>
</feature>
<dbReference type="GO" id="GO:0003700">
    <property type="term" value="F:DNA-binding transcription factor activity"/>
    <property type="evidence" value="ECO:0007669"/>
    <property type="project" value="InterPro"/>
</dbReference>
<dbReference type="EMBL" id="SORE01000001">
    <property type="protein sequence ID" value="TDY54684.1"/>
    <property type="molecule type" value="Genomic_DNA"/>
</dbReference>
<dbReference type="PRINTS" id="PR00039">
    <property type="entry name" value="HTHLYSR"/>
</dbReference>
<dbReference type="Gene3D" id="1.10.10.10">
    <property type="entry name" value="Winged helix-like DNA-binding domain superfamily/Winged helix DNA-binding domain"/>
    <property type="match status" value="1"/>
</dbReference>
<dbReference type="PANTHER" id="PTHR30419">
    <property type="entry name" value="HTH-TYPE TRANSCRIPTIONAL REGULATOR YBHD"/>
    <property type="match status" value="1"/>
</dbReference>
<evidence type="ECO:0000256" key="3">
    <source>
        <dbReference type="ARBA" id="ARBA00023125"/>
    </source>
</evidence>
<dbReference type="GO" id="GO:0005829">
    <property type="term" value="C:cytosol"/>
    <property type="evidence" value="ECO:0007669"/>
    <property type="project" value="TreeGrafter"/>
</dbReference>
<sequence>MSAIRYFVTFLSVARHGSFAAAADEVCLTQAAVSQQMRSLERDLDIVLFERTARAVYLSEQGRTILPLAETLVANYRKILAVGERDEVAGVVRVGALVSSLMGAFADAMLNLKRRYPRLEIKLFTGLSSDFATRVDSGELDAAIVTLSPTGFPATLKWTALYSEPMVLISSTEDPRTDVAALLQEPYIRFDRQTWTGILIEEALQGLGESVHDIMELNSLEAICEMVKRGFGVSIVPRLANANWNVESGLRVTALPERIAPRRVGLLERREHAREAFTDAVKRHFTGGADEPAASGSRGTDVDAGAGAGAGAGVGDKPGASSSSD</sequence>
<dbReference type="AlphaFoldDB" id="A0A4R8M1F9"/>
<dbReference type="InterPro" id="IPR050950">
    <property type="entry name" value="HTH-type_LysR_regulators"/>
</dbReference>
<evidence type="ECO:0000313" key="7">
    <source>
        <dbReference type="EMBL" id="TDY54684.1"/>
    </source>
</evidence>
<gene>
    <name evidence="7" type="ORF">BX592_101140</name>
</gene>
<dbReference type="InterPro" id="IPR000847">
    <property type="entry name" value="LysR_HTH_N"/>
</dbReference>
<keyword evidence="3" id="KW-0238">DNA-binding</keyword>
<dbReference type="InterPro" id="IPR036388">
    <property type="entry name" value="WH-like_DNA-bd_sf"/>
</dbReference>
<feature type="region of interest" description="Disordered" evidence="5">
    <location>
        <begin position="282"/>
        <end position="325"/>
    </location>
</feature>
<organism evidence="7 8">
    <name type="scientific">Paraburkholderia rhizosphaerae</name>
    <dbReference type="NCBI Taxonomy" id="480658"/>
    <lineage>
        <taxon>Bacteria</taxon>
        <taxon>Pseudomonadati</taxon>
        <taxon>Pseudomonadota</taxon>
        <taxon>Betaproteobacteria</taxon>
        <taxon>Burkholderiales</taxon>
        <taxon>Burkholderiaceae</taxon>
        <taxon>Paraburkholderia</taxon>
    </lineage>
</organism>
<dbReference type="InterPro" id="IPR005119">
    <property type="entry name" value="LysR_subst-bd"/>
</dbReference>
<comment type="similarity">
    <text evidence="1">Belongs to the LysR transcriptional regulatory family.</text>
</comment>
<proteinExistence type="inferred from homology"/>
<accession>A0A4R8M1F9</accession>
<evidence type="ECO:0000256" key="2">
    <source>
        <dbReference type="ARBA" id="ARBA00023015"/>
    </source>
</evidence>
<dbReference type="OrthoDB" id="8707631at2"/>
<evidence type="ECO:0000256" key="5">
    <source>
        <dbReference type="SAM" id="MobiDB-lite"/>
    </source>
</evidence>
<dbReference type="InterPro" id="IPR036390">
    <property type="entry name" value="WH_DNA-bd_sf"/>
</dbReference>
<keyword evidence="2" id="KW-0805">Transcription regulation</keyword>
<dbReference type="Pfam" id="PF00126">
    <property type="entry name" value="HTH_1"/>
    <property type="match status" value="1"/>
</dbReference>
<dbReference type="Gene3D" id="3.40.190.10">
    <property type="entry name" value="Periplasmic binding protein-like II"/>
    <property type="match status" value="2"/>
</dbReference>
<dbReference type="SUPFAM" id="SSF53850">
    <property type="entry name" value="Periplasmic binding protein-like II"/>
    <property type="match status" value="1"/>
</dbReference>
<evidence type="ECO:0000259" key="6">
    <source>
        <dbReference type="PROSITE" id="PS50931"/>
    </source>
</evidence>
<evidence type="ECO:0000256" key="4">
    <source>
        <dbReference type="ARBA" id="ARBA00023163"/>
    </source>
</evidence>
<dbReference type="Proteomes" id="UP000295509">
    <property type="component" value="Unassembled WGS sequence"/>
</dbReference>
<name>A0A4R8M1F9_9BURK</name>
<dbReference type="SUPFAM" id="SSF46785">
    <property type="entry name" value="Winged helix' DNA-binding domain"/>
    <property type="match status" value="1"/>
</dbReference>
<reference evidence="7 8" key="1">
    <citation type="submission" date="2019-03" db="EMBL/GenBank/DDBJ databases">
        <title>Genomic Encyclopedia of Type Strains, Phase III (KMG-III): the genomes of soil and plant-associated and newly described type strains.</title>
        <authorList>
            <person name="Whitman W."/>
        </authorList>
    </citation>
    <scope>NUCLEOTIDE SEQUENCE [LARGE SCALE GENOMIC DNA]</scope>
    <source>
        <strain evidence="7 8">LMG 29544</strain>
    </source>
</reference>
<dbReference type="GO" id="GO:0003677">
    <property type="term" value="F:DNA binding"/>
    <property type="evidence" value="ECO:0007669"/>
    <property type="project" value="UniProtKB-KW"/>
</dbReference>